<name>B3EJC1_CHLPB</name>
<dbReference type="OrthoDB" id="9774949at2"/>
<accession>B3EJC1</accession>
<evidence type="ECO:0000313" key="1">
    <source>
        <dbReference type="EMBL" id="ACE04321.1"/>
    </source>
</evidence>
<dbReference type="AlphaFoldDB" id="B3EJC1"/>
<reference evidence="1" key="1">
    <citation type="submission" date="2008-06" db="EMBL/GenBank/DDBJ databases">
        <title>Complete sequence of Chlorobium phaeobacteroides BS1.</title>
        <authorList>
            <consortium name="US DOE Joint Genome Institute"/>
            <person name="Lucas S."/>
            <person name="Copeland A."/>
            <person name="Lapidus A."/>
            <person name="Glavina del Rio T."/>
            <person name="Dalin E."/>
            <person name="Tice H."/>
            <person name="Bruce D."/>
            <person name="Goodwin L."/>
            <person name="Pitluck S."/>
            <person name="Schmutz J."/>
            <person name="Larimer F."/>
            <person name="Land M."/>
            <person name="Hauser L."/>
            <person name="Kyrpides N."/>
            <person name="Ovchinnikova G."/>
            <person name="Li T."/>
            <person name="Liu Z."/>
            <person name="Zhao F."/>
            <person name="Overmann J."/>
            <person name="Bryant D.A."/>
            <person name="Richardson P."/>
        </authorList>
    </citation>
    <scope>NUCLEOTIDE SEQUENCE [LARGE SCALE GENOMIC DNA]</scope>
    <source>
        <strain evidence="1">BS1</strain>
    </source>
</reference>
<dbReference type="KEGG" id="cpb:Cphamn1_1393"/>
<dbReference type="HOGENOM" id="CLU_554015_0_0_10"/>
<evidence type="ECO:0008006" key="2">
    <source>
        <dbReference type="Google" id="ProtNLM"/>
    </source>
</evidence>
<dbReference type="InterPro" id="IPR025515">
    <property type="entry name" value="DUF4403"/>
</dbReference>
<dbReference type="EMBL" id="CP001101">
    <property type="protein sequence ID" value="ACE04321.1"/>
    <property type="molecule type" value="Genomic_DNA"/>
</dbReference>
<gene>
    <name evidence="1" type="ordered locus">Cphamn1_1393</name>
</gene>
<sequence>MKKALTITGIFVAVILVGLLLLLTIVETNKPKPPKAITEAVAVTVPLSTFNVPVRFKLEKLEKYLNTIVTGTFLEKSIFLQSSKKEAVYLTLTKKEALTVTSDGKVLFCTLPLTVDAKLVKSRFGNLLTRLFKPLQTSLLITVSTPVALDNKWNVSTKFTITGYQWIKEPVLRFGPFRKTITKYLDNEIQKQSRVLTEILDKEINGKVSLRPTVSGVWKSLQKPIAIHKKPPKAWLRFICEDIQGSVKLSRKEIICQTLLKARALVVTDTTAEKAPLPLPSFSQLPENGTAQQSDIYLYAFTTFSEINEQLNDYFKGKTFTEKGRSIKINSIGAYASEKGITIAVETNELFKGKLYISGQLAFDVPSQKLQVHNFDYALNSKSALIQTGDDLLHTSIKQAVASKLHLNLETEIEKVPAIVHHAISKGKAGKTIDLAVNDIQIRSCDIFMGKEKIHLIINVSTEAKIDLKRIKPGKRITISKVLPLMPVATDTEKS</sequence>
<protein>
    <recommendedName>
        <fullName evidence="2">DUF4403 family protein</fullName>
    </recommendedName>
</protein>
<organism evidence="1">
    <name type="scientific">Chlorobium phaeobacteroides (strain BS1)</name>
    <dbReference type="NCBI Taxonomy" id="331678"/>
    <lineage>
        <taxon>Bacteria</taxon>
        <taxon>Pseudomonadati</taxon>
        <taxon>Chlorobiota</taxon>
        <taxon>Chlorobiia</taxon>
        <taxon>Chlorobiales</taxon>
        <taxon>Chlorobiaceae</taxon>
        <taxon>Chlorobium/Pelodictyon group</taxon>
        <taxon>Chlorobium</taxon>
    </lineage>
</organism>
<dbReference type="eggNOG" id="ENOG502ZAFW">
    <property type="taxonomic scope" value="Bacteria"/>
</dbReference>
<dbReference type="STRING" id="331678.Cphamn1_1393"/>
<proteinExistence type="predicted"/>
<dbReference type="Pfam" id="PF14356">
    <property type="entry name" value="DUF4403"/>
    <property type="match status" value="1"/>
</dbReference>